<dbReference type="SUPFAM" id="SSF56219">
    <property type="entry name" value="DNase I-like"/>
    <property type="match status" value="1"/>
</dbReference>
<keyword evidence="2" id="KW-0540">Nuclease</keyword>
<dbReference type="Proteomes" id="UP001056384">
    <property type="component" value="Chromosome 11"/>
</dbReference>
<dbReference type="PROSITE" id="PS00141">
    <property type="entry name" value="ASP_PROTEASE"/>
    <property type="match status" value="1"/>
</dbReference>
<evidence type="ECO:0000313" key="3">
    <source>
        <dbReference type="Proteomes" id="UP001056384"/>
    </source>
</evidence>
<sequence>MGALLSIVTSVVSIPTAEQQHSTIHARQEELLYGSLALVQDAEPFTFEYATLDPFSTNWIGLYPASGAGPMEQEYVSASSVWQHAPETEGTVQLSPETLQPGEYQAYFLARDGYRWLADPINVTLPSPPAELKFPTETATLHNGRQLEEYTADLGGLLLGKGDGSVTFEKIGGDLWVGVSADGKLNGTPGIFAKEKSSVVVRATAENGSTAMMSLSIPVRRVWQSLVSDLSVMTFNLWHGGSRVTNYHEKQLRLILDSGADVIALQEATGNHASRLGKALGWSHYQSSGSVGTISRYPIVEENGQISVSGGVRVNVNGKRRVSLGPTEINVWSAHLGYTPYGPYDFCFDNMTKEKVVEREAESGRTPQTTAILDGIAPQLRNSRRIPLILAGDLNAPSHLDWVPGLAEKNCGVGSFDWPTSILPTQRGLVDSFRIAHPDPVAVQATTWSPLFPRHNGDSGREEPQDRIDFVYHTESRLRVVDSKALVAGEPKPSPRRADNEWTSDHAAVLTQYSL</sequence>
<dbReference type="PANTHER" id="PTHR41349">
    <property type="match status" value="1"/>
</dbReference>
<dbReference type="GO" id="GO:0004190">
    <property type="term" value="F:aspartic-type endopeptidase activity"/>
    <property type="evidence" value="ECO:0007669"/>
    <property type="project" value="InterPro"/>
</dbReference>
<dbReference type="AlphaFoldDB" id="A0A9Q9B0N2"/>
<reference evidence="2" key="1">
    <citation type="submission" date="2022-06" db="EMBL/GenBank/DDBJ databases">
        <title>Complete genome sequences of two strains of the flax pathogen Septoria linicola.</title>
        <authorList>
            <person name="Lapalu N."/>
            <person name="Simon A."/>
            <person name="Demenou B."/>
            <person name="Paumier D."/>
            <person name="Guillot M.-P."/>
            <person name="Gout L."/>
            <person name="Valade R."/>
        </authorList>
    </citation>
    <scope>NUCLEOTIDE SEQUENCE</scope>
    <source>
        <strain evidence="2">SE15195</strain>
    </source>
</reference>
<evidence type="ECO:0000313" key="2">
    <source>
        <dbReference type="EMBL" id="USW58704.1"/>
    </source>
</evidence>
<organism evidence="2 3">
    <name type="scientific">Septoria linicola</name>
    <dbReference type="NCBI Taxonomy" id="215465"/>
    <lineage>
        <taxon>Eukaryota</taxon>
        <taxon>Fungi</taxon>
        <taxon>Dikarya</taxon>
        <taxon>Ascomycota</taxon>
        <taxon>Pezizomycotina</taxon>
        <taxon>Dothideomycetes</taxon>
        <taxon>Dothideomycetidae</taxon>
        <taxon>Mycosphaerellales</taxon>
        <taxon>Mycosphaerellaceae</taxon>
        <taxon>Septoria</taxon>
    </lineage>
</organism>
<name>A0A9Q9B0N2_9PEZI</name>
<dbReference type="InterPro" id="IPR036691">
    <property type="entry name" value="Endo/exonu/phosph_ase_sf"/>
</dbReference>
<dbReference type="InterPro" id="IPR005135">
    <property type="entry name" value="Endo/exonuclease/phosphatase"/>
</dbReference>
<keyword evidence="2" id="KW-0378">Hydrolase</keyword>
<keyword evidence="3" id="KW-1185">Reference proteome</keyword>
<dbReference type="EMBL" id="CP099428">
    <property type="protein sequence ID" value="USW58704.1"/>
    <property type="molecule type" value="Genomic_DNA"/>
</dbReference>
<proteinExistence type="predicted"/>
<protein>
    <submittedName>
        <fullName evidence="2">Aspartic peptidase, active, endonuclease/exonuclease/phosphatase</fullName>
    </submittedName>
</protein>
<dbReference type="GO" id="GO:0004519">
    <property type="term" value="F:endonuclease activity"/>
    <property type="evidence" value="ECO:0007669"/>
    <property type="project" value="UniProtKB-KW"/>
</dbReference>
<accession>A0A9Q9B0N2</accession>
<dbReference type="Pfam" id="PF03372">
    <property type="entry name" value="Exo_endo_phos"/>
    <property type="match status" value="1"/>
</dbReference>
<evidence type="ECO:0000259" key="1">
    <source>
        <dbReference type="Pfam" id="PF03372"/>
    </source>
</evidence>
<dbReference type="PANTHER" id="PTHR41349:SF1">
    <property type="entry name" value="PROTEIN CBG08683"/>
    <property type="match status" value="1"/>
</dbReference>
<gene>
    <name evidence="2" type="ORF">Slin15195_G120230</name>
</gene>
<dbReference type="GO" id="GO:0006508">
    <property type="term" value="P:proteolysis"/>
    <property type="evidence" value="ECO:0007669"/>
    <property type="project" value="InterPro"/>
</dbReference>
<dbReference type="InterPro" id="IPR001969">
    <property type="entry name" value="Aspartic_peptidase_AS"/>
</dbReference>
<keyword evidence="2" id="KW-0255">Endonuclease</keyword>
<feature type="domain" description="Endonuclease/exonuclease/phosphatase" evidence="1">
    <location>
        <begin position="233"/>
        <end position="506"/>
    </location>
</feature>
<dbReference type="Gene3D" id="3.60.10.10">
    <property type="entry name" value="Endonuclease/exonuclease/phosphatase"/>
    <property type="match status" value="1"/>
</dbReference>